<gene>
    <name evidence="2" type="ORF">M422DRAFT_275823</name>
</gene>
<accession>A0A0C9T3X6</accession>
<dbReference type="AlphaFoldDB" id="A0A0C9T3X6"/>
<feature type="compositionally biased region" description="Basic and acidic residues" evidence="1">
    <location>
        <begin position="1"/>
        <end position="14"/>
    </location>
</feature>
<feature type="compositionally biased region" description="Low complexity" evidence="1">
    <location>
        <begin position="74"/>
        <end position="93"/>
    </location>
</feature>
<keyword evidence="3" id="KW-1185">Reference proteome</keyword>
<reference evidence="2 3" key="1">
    <citation type="submission" date="2014-06" db="EMBL/GenBank/DDBJ databases">
        <title>Evolutionary Origins and Diversification of the Mycorrhizal Mutualists.</title>
        <authorList>
            <consortium name="DOE Joint Genome Institute"/>
            <consortium name="Mycorrhizal Genomics Consortium"/>
            <person name="Kohler A."/>
            <person name="Kuo A."/>
            <person name="Nagy L.G."/>
            <person name="Floudas D."/>
            <person name="Copeland A."/>
            <person name="Barry K.W."/>
            <person name="Cichocki N."/>
            <person name="Veneault-Fourrey C."/>
            <person name="LaButti K."/>
            <person name="Lindquist E.A."/>
            <person name="Lipzen A."/>
            <person name="Lundell T."/>
            <person name="Morin E."/>
            <person name="Murat C."/>
            <person name="Riley R."/>
            <person name="Ohm R."/>
            <person name="Sun H."/>
            <person name="Tunlid A."/>
            <person name="Henrissat B."/>
            <person name="Grigoriev I.V."/>
            <person name="Hibbett D.S."/>
            <person name="Martin F."/>
        </authorList>
    </citation>
    <scope>NUCLEOTIDE SEQUENCE [LARGE SCALE GENOMIC DNA]</scope>
    <source>
        <strain evidence="2 3">SS14</strain>
    </source>
</reference>
<proteinExistence type="predicted"/>
<dbReference type="HOGENOM" id="CLU_2074635_0_0_1"/>
<sequence length="118" mass="12497">MVQLSKLKDDKKSDTVNAVTSANDIIARQDSTFRHMRMSSIPASSGDGLKGSGGYGVNHGYSGGHIYEYDDSRNNQASSSKNSSSSSSSSSSNARPGSTALFPSWPTCVTQQTLEVQV</sequence>
<name>A0A0C9T3X6_SPHS4</name>
<evidence type="ECO:0000256" key="1">
    <source>
        <dbReference type="SAM" id="MobiDB-lite"/>
    </source>
</evidence>
<evidence type="ECO:0000313" key="2">
    <source>
        <dbReference type="EMBL" id="KIJ23573.1"/>
    </source>
</evidence>
<dbReference type="Proteomes" id="UP000054279">
    <property type="component" value="Unassembled WGS sequence"/>
</dbReference>
<feature type="region of interest" description="Disordered" evidence="1">
    <location>
        <begin position="63"/>
        <end position="104"/>
    </location>
</feature>
<feature type="region of interest" description="Disordered" evidence="1">
    <location>
        <begin position="1"/>
        <end position="24"/>
    </location>
</feature>
<dbReference type="EMBL" id="KN837635">
    <property type="protein sequence ID" value="KIJ23573.1"/>
    <property type="molecule type" value="Genomic_DNA"/>
</dbReference>
<evidence type="ECO:0000313" key="3">
    <source>
        <dbReference type="Proteomes" id="UP000054279"/>
    </source>
</evidence>
<protein>
    <submittedName>
        <fullName evidence="2">Uncharacterized protein</fullName>
    </submittedName>
</protein>
<organism evidence="2 3">
    <name type="scientific">Sphaerobolus stellatus (strain SS14)</name>
    <dbReference type="NCBI Taxonomy" id="990650"/>
    <lineage>
        <taxon>Eukaryota</taxon>
        <taxon>Fungi</taxon>
        <taxon>Dikarya</taxon>
        <taxon>Basidiomycota</taxon>
        <taxon>Agaricomycotina</taxon>
        <taxon>Agaricomycetes</taxon>
        <taxon>Phallomycetidae</taxon>
        <taxon>Geastrales</taxon>
        <taxon>Sphaerobolaceae</taxon>
        <taxon>Sphaerobolus</taxon>
    </lineage>
</organism>